<dbReference type="EMBL" id="JAETWB010000001">
    <property type="protein sequence ID" value="MBL6076707.1"/>
    <property type="molecule type" value="Genomic_DNA"/>
</dbReference>
<keyword evidence="3" id="KW-0731">Sigma factor</keyword>
<dbReference type="SUPFAM" id="SSF88946">
    <property type="entry name" value="Sigma2 domain of RNA polymerase sigma factors"/>
    <property type="match status" value="1"/>
</dbReference>
<proteinExistence type="inferred from homology"/>
<evidence type="ECO:0000313" key="8">
    <source>
        <dbReference type="EMBL" id="MBL6076707.1"/>
    </source>
</evidence>
<dbReference type="InterPro" id="IPR007627">
    <property type="entry name" value="RNA_pol_sigma70_r2"/>
</dbReference>
<keyword evidence="4" id="KW-0238">DNA-binding</keyword>
<evidence type="ECO:0000256" key="5">
    <source>
        <dbReference type="ARBA" id="ARBA00023163"/>
    </source>
</evidence>
<keyword evidence="5" id="KW-0804">Transcription</keyword>
<reference evidence="8 9" key="1">
    <citation type="submission" date="2021-01" db="EMBL/GenBank/DDBJ databases">
        <title>Belnapia mucosa sp. nov. and Belnapia arida sp. nov., isolated from the Tabernas Desert (Almeria, Spain).</title>
        <authorList>
            <person name="Molina-Menor E."/>
            <person name="Vidal-Verdu A."/>
            <person name="Calonge A."/>
            <person name="Satari L."/>
            <person name="Pereto J."/>
            <person name="Porcar M."/>
        </authorList>
    </citation>
    <scope>NUCLEOTIDE SEQUENCE [LARGE SCALE GENOMIC DNA]</scope>
    <source>
        <strain evidence="8 9">T18</strain>
    </source>
</reference>
<evidence type="ECO:0000256" key="4">
    <source>
        <dbReference type="ARBA" id="ARBA00023125"/>
    </source>
</evidence>
<dbReference type="InterPro" id="IPR013325">
    <property type="entry name" value="RNA_pol_sigma_r2"/>
</dbReference>
<dbReference type="NCBIfam" id="TIGR02937">
    <property type="entry name" value="sigma70-ECF"/>
    <property type="match status" value="1"/>
</dbReference>
<feature type="domain" description="RNA polymerase sigma factor 70 region 4 type 2" evidence="7">
    <location>
        <begin position="143"/>
        <end position="193"/>
    </location>
</feature>
<dbReference type="Proteomes" id="UP000660885">
    <property type="component" value="Unassembled WGS sequence"/>
</dbReference>
<dbReference type="PANTHER" id="PTHR43133">
    <property type="entry name" value="RNA POLYMERASE ECF-TYPE SIGMA FACTO"/>
    <property type="match status" value="1"/>
</dbReference>
<name>A0ABS1TWA0_9PROT</name>
<sequence>MRRRIPGVRRAPPWLRDPCRVSRTEGEWEAWMAAAQAGDAAAYDRLLRAALPMLRAVARRRIANAAEAEDAVQDALLTIHTLRHSYEPARPIRPWLVAICERRAIDRLRRHGRRGAREAPLDEFGETLAAPGANRGEERVASAELRAAVAELSPAQRTALGLAKLEDLPLAEASARSGMSIGALKVATHRAMKVLRRRLGVEE</sequence>
<protein>
    <submittedName>
        <fullName evidence="8">Sigma-70 family RNA polymerase sigma factor</fullName>
    </submittedName>
</protein>
<feature type="domain" description="RNA polymerase sigma-70 region 2" evidence="6">
    <location>
        <begin position="47"/>
        <end position="114"/>
    </location>
</feature>
<dbReference type="Pfam" id="PF08281">
    <property type="entry name" value="Sigma70_r4_2"/>
    <property type="match status" value="1"/>
</dbReference>
<dbReference type="Gene3D" id="1.10.1740.10">
    <property type="match status" value="1"/>
</dbReference>
<dbReference type="SUPFAM" id="SSF88659">
    <property type="entry name" value="Sigma3 and sigma4 domains of RNA polymerase sigma factors"/>
    <property type="match status" value="1"/>
</dbReference>
<dbReference type="InterPro" id="IPR039425">
    <property type="entry name" value="RNA_pol_sigma-70-like"/>
</dbReference>
<keyword evidence="2" id="KW-0805">Transcription regulation</keyword>
<dbReference type="InterPro" id="IPR013324">
    <property type="entry name" value="RNA_pol_sigma_r3/r4-like"/>
</dbReference>
<evidence type="ECO:0000256" key="1">
    <source>
        <dbReference type="ARBA" id="ARBA00010641"/>
    </source>
</evidence>
<keyword evidence="9" id="KW-1185">Reference proteome</keyword>
<evidence type="ECO:0000256" key="2">
    <source>
        <dbReference type="ARBA" id="ARBA00023015"/>
    </source>
</evidence>
<dbReference type="InterPro" id="IPR013249">
    <property type="entry name" value="RNA_pol_sigma70_r4_t2"/>
</dbReference>
<organism evidence="8 9">
    <name type="scientific">Belnapia arida</name>
    <dbReference type="NCBI Taxonomy" id="2804533"/>
    <lineage>
        <taxon>Bacteria</taxon>
        <taxon>Pseudomonadati</taxon>
        <taxon>Pseudomonadota</taxon>
        <taxon>Alphaproteobacteria</taxon>
        <taxon>Acetobacterales</taxon>
        <taxon>Roseomonadaceae</taxon>
        <taxon>Belnapia</taxon>
    </lineage>
</organism>
<dbReference type="Pfam" id="PF04542">
    <property type="entry name" value="Sigma70_r2"/>
    <property type="match status" value="1"/>
</dbReference>
<evidence type="ECO:0000313" key="9">
    <source>
        <dbReference type="Proteomes" id="UP000660885"/>
    </source>
</evidence>
<comment type="caution">
    <text evidence="8">The sequence shown here is derived from an EMBL/GenBank/DDBJ whole genome shotgun (WGS) entry which is preliminary data.</text>
</comment>
<gene>
    <name evidence="8" type="ORF">JMJ56_01735</name>
</gene>
<dbReference type="InterPro" id="IPR036388">
    <property type="entry name" value="WH-like_DNA-bd_sf"/>
</dbReference>
<evidence type="ECO:0000259" key="7">
    <source>
        <dbReference type="Pfam" id="PF08281"/>
    </source>
</evidence>
<dbReference type="Gene3D" id="1.10.10.10">
    <property type="entry name" value="Winged helix-like DNA-binding domain superfamily/Winged helix DNA-binding domain"/>
    <property type="match status" value="1"/>
</dbReference>
<evidence type="ECO:0000259" key="6">
    <source>
        <dbReference type="Pfam" id="PF04542"/>
    </source>
</evidence>
<accession>A0ABS1TWA0</accession>
<comment type="similarity">
    <text evidence="1">Belongs to the sigma-70 factor family. ECF subfamily.</text>
</comment>
<evidence type="ECO:0000256" key="3">
    <source>
        <dbReference type="ARBA" id="ARBA00023082"/>
    </source>
</evidence>
<dbReference type="InterPro" id="IPR014284">
    <property type="entry name" value="RNA_pol_sigma-70_dom"/>
</dbReference>
<dbReference type="PANTHER" id="PTHR43133:SF58">
    <property type="entry name" value="ECF RNA POLYMERASE SIGMA FACTOR SIGD"/>
    <property type="match status" value="1"/>
</dbReference>